<dbReference type="AlphaFoldDB" id="A0A1H0KU06"/>
<sequence length="148" mass="16249">MLGRRYDDQVCSAARALEVVGERWTLLIMRDVLLGVVRFDGLLASLGIARNVLSDRLAGLVEHGVLERVAYQRHPLRYEYRPTAAGRELAVVVVALMQWGDRNVPSPDGPPRTALHATCEGELVACLMCPDCGEPARPGEVTTRSNRA</sequence>
<keyword evidence="3" id="KW-0804">Transcription</keyword>
<dbReference type="InterPro" id="IPR002577">
    <property type="entry name" value="HTH_HxlR"/>
</dbReference>
<dbReference type="GO" id="GO:0003677">
    <property type="term" value="F:DNA binding"/>
    <property type="evidence" value="ECO:0007669"/>
    <property type="project" value="UniProtKB-KW"/>
</dbReference>
<dbReference type="PANTHER" id="PTHR33204">
    <property type="entry name" value="TRANSCRIPTIONAL REGULATOR, MARR FAMILY"/>
    <property type="match status" value="1"/>
</dbReference>
<evidence type="ECO:0000256" key="3">
    <source>
        <dbReference type="ARBA" id="ARBA00023163"/>
    </source>
</evidence>
<dbReference type="PROSITE" id="PS51118">
    <property type="entry name" value="HTH_HXLR"/>
    <property type="match status" value="1"/>
</dbReference>
<dbReference type="PANTHER" id="PTHR33204:SF18">
    <property type="entry name" value="TRANSCRIPTIONAL REGULATORY PROTEIN"/>
    <property type="match status" value="1"/>
</dbReference>
<accession>A0A1H0KU06</accession>
<dbReference type="RefSeq" id="WP_090096835.1">
    <property type="nucleotide sequence ID" value="NZ_FNIX01000003.1"/>
</dbReference>
<dbReference type="InterPro" id="IPR036388">
    <property type="entry name" value="WH-like_DNA-bd_sf"/>
</dbReference>
<dbReference type="Proteomes" id="UP000199691">
    <property type="component" value="Unassembled WGS sequence"/>
</dbReference>
<dbReference type="STRING" id="641025.SAMN05421507_10362"/>
<keyword evidence="2 5" id="KW-0238">DNA-binding</keyword>
<dbReference type="Pfam" id="PF01638">
    <property type="entry name" value="HxlR"/>
    <property type="match status" value="1"/>
</dbReference>
<evidence type="ECO:0000256" key="2">
    <source>
        <dbReference type="ARBA" id="ARBA00023125"/>
    </source>
</evidence>
<keyword evidence="1" id="KW-0805">Transcription regulation</keyword>
<dbReference type="InterPro" id="IPR036390">
    <property type="entry name" value="WH_DNA-bd_sf"/>
</dbReference>
<evidence type="ECO:0000256" key="1">
    <source>
        <dbReference type="ARBA" id="ARBA00023015"/>
    </source>
</evidence>
<reference evidence="6" key="1">
    <citation type="submission" date="2016-10" db="EMBL/GenBank/DDBJ databases">
        <authorList>
            <person name="Varghese N."/>
            <person name="Submissions S."/>
        </authorList>
    </citation>
    <scope>NUCLEOTIDE SEQUENCE [LARGE SCALE GENOMIC DNA]</scope>
    <source>
        <strain evidence="6">CGMCC 4.6609</strain>
    </source>
</reference>
<name>A0A1H0KU06_9PSEU</name>
<keyword evidence="6" id="KW-1185">Reference proteome</keyword>
<gene>
    <name evidence="5" type="ORF">SAMN05421507_10362</name>
</gene>
<dbReference type="EMBL" id="FNIX01000003">
    <property type="protein sequence ID" value="SDO59266.1"/>
    <property type="molecule type" value="Genomic_DNA"/>
</dbReference>
<dbReference type="SUPFAM" id="SSF46785">
    <property type="entry name" value="Winged helix' DNA-binding domain"/>
    <property type="match status" value="1"/>
</dbReference>
<feature type="domain" description="HTH hxlR-type" evidence="4">
    <location>
        <begin position="11"/>
        <end position="108"/>
    </location>
</feature>
<protein>
    <submittedName>
        <fullName evidence="5">DNA-binding transcriptional regulator, HxlR family</fullName>
    </submittedName>
</protein>
<evidence type="ECO:0000259" key="4">
    <source>
        <dbReference type="PROSITE" id="PS51118"/>
    </source>
</evidence>
<dbReference type="Gene3D" id="1.10.10.10">
    <property type="entry name" value="Winged helix-like DNA-binding domain superfamily/Winged helix DNA-binding domain"/>
    <property type="match status" value="1"/>
</dbReference>
<organism evidence="5 6">
    <name type="scientific">Lentzea jiangxiensis</name>
    <dbReference type="NCBI Taxonomy" id="641025"/>
    <lineage>
        <taxon>Bacteria</taxon>
        <taxon>Bacillati</taxon>
        <taxon>Actinomycetota</taxon>
        <taxon>Actinomycetes</taxon>
        <taxon>Pseudonocardiales</taxon>
        <taxon>Pseudonocardiaceae</taxon>
        <taxon>Lentzea</taxon>
    </lineage>
</organism>
<evidence type="ECO:0000313" key="6">
    <source>
        <dbReference type="Proteomes" id="UP000199691"/>
    </source>
</evidence>
<evidence type="ECO:0000313" key="5">
    <source>
        <dbReference type="EMBL" id="SDO59266.1"/>
    </source>
</evidence>
<proteinExistence type="predicted"/>
<dbReference type="OrthoDB" id="5181972at2"/>